<keyword evidence="2" id="KW-1185">Reference proteome</keyword>
<comment type="caution">
    <text evidence="1">The sequence shown here is derived from an EMBL/GenBank/DDBJ whole genome shotgun (WGS) entry which is preliminary data.</text>
</comment>
<dbReference type="Proteomes" id="UP001567538">
    <property type="component" value="Unassembled WGS sequence"/>
</dbReference>
<evidence type="ECO:0000313" key="2">
    <source>
        <dbReference type="Proteomes" id="UP001567538"/>
    </source>
</evidence>
<dbReference type="AlphaFoldDB" id="A0ABD1G4T2"/>
<proteinExistence type="predicted"/>
<evidence type="ECO:0000313" key="1">
    <source>
        <dbReference type="EMBL" id="KAL1539116.1"/>
    </source>
</evidence>
<protein>
    <submittedName>
        <fullName evidence="1">Uncharacterized protein</fullName>
    </submittedName>
</protein>
<organism evidence="1 2">
    <name type="scientific">Salvia divinorum</name>
    <name type="common">Maria pastora</name>
    <name type="synonym">Diviner's sage</name>
    <dbReference type="NCBI Taxonomy" id="28513"/>
    <lineage>
        <taxon>Eukaryota</taxon>
        <taxon>Viridiplantae</taxon>
        <taxon>Streptophyta</taxon>
        <taxon>Embryophyta</taxon>
        <taxon>Tracheophyta</taxon>
        <taxon>Spermatophyta</taxon>
        <taxon>Magnoliopsida</taxon>
        <taxon>eudicotyledons</taxon>
        <taxon>Gunneridae</taxon>
        <taxon>Pentapetalae</taxon>
        <taxon>asterids</taxon>
        <taxon>lamiids</taxon>
        <taxon>Lamiales</taxon>
        <taxon>Lamiaceae</taxon>
        <taxon>Nepetoideae</taxon>
        <taxon>Mentheae</taxon>
        <taxon>Salviinae</taxon>
        <taxon>Salvia</taxon>
        <taxon>Salvia subgen. Calosphace</taxon>
    </lineage>
</organism>
<dbReference type="EMBL" id="JBEAFC010000010">
    <property type="protein sequence ID" value="KAL1539116.1"/>
    <property type="molecule type" value="Genomic_DNA"/>
</dbReference>
<sequence length="81" mass="9059">MKFFPFVDEQKEKKAASARAASDSLRLECVYQYKPQEAHICQVKPAFESENLMNICEAVQFVDGSSILDVGPKRKSVAMAC</sequence>
<accession>A0ABD1G4T2</accession>
<name>A0ABD1G4T2_SALDI</name>
<gene>
    <name evidence="1" type="ORF">AAHA92_27780</name>
</gene>
<reference evidence="1 2" key="1">
    <citation type="submission" date="2024-06" db="EMBL/GenBank/DDBJ databases">
        <title>A chromosome level genome sequence of Diviner's sage (Salvia divinorum).</title>
        <authorList>
            <person name="Ford S.A."/>
            <person name="Ro D.-K."/>
            <person name="Ness R.W."/>
            <person name="Phillips M.A."/>
        </authorList>
    </citation>
    <scope>NUCLEOTIDE SEQUENCE [LARGE SCALE GENOMIC DNA]</scope>
    <source>
        <strain evidence="1">SAF-2024a</strain>
        <tissue evidence="1">Leaf</tissue>
    </source>
</reference>